<proteinExistence type="predicted"/>
<dbReference type="InterPro" id="IPR020843">
    <property type="entry name" value="ER"/>
</dbReference>
<comment type="caution">
    <text evidence="4">The sequence shown here is derived from an EMBL/GenBank/DDBJ whole genome shotgun (WGS) entry which is preliminary data.</text>
</comment>
<dbReference type="CDD" id="cd05276">
    <property type="entry name" value="p53_inducible_oxidoreductase"/>
    <property type="match status" value="1"/>
</dbReference>
<dbReference type="SUPFAM" id="SSF51735">
    <property type="entry name" value="NAD(P)-binding Rossmann-fold domains"/>
    <property type="match status" value="1"/>
</dbReference>
<accession>A0AA35WBM9</accession>
<keyword evidence="5" id="KW-1185">Reference proteome</keyword>
<evidence type="ECO:0000259" key="3">
    <source>
        <dbReference type="SMART" id="SM00829"/>
    </source>
</evidence>
<dbReference type="PANTHER" id="PTHR48106">
    <property type="entry name" value="QUINONE OXIDOREDUCTASE PIG3-RELATED"/>
    <property type="match status" value="1"/>
</dbReference>
<dbReference type="Gene3D" id="3.90.180.10">
    <property type="entry name" value="Medium-chain alcohol dehydrogenases, catalytic domain"/>
    <property type="match status" value="2"/>
</dbReference>
<evidence type="ECO:0000256" key="1">
    <source>
        <dbReference type="ARBA" id="ARBA00022857"/>
    </source>
</evidence>
<dbReference type="PANTHER" id="PTHR48106:SF8">
    <property type="entry name" value="OS02G0805600 PROTEIN"/>
    <property type="match status" value="1"/>
</dbReference>
<dbReference type="InterPro" id="IPR011032">
    <property type="entry name" value="GroES-like_sf"/>
</dbReference>
<dbReference type="AlphaFoldDB" id="A0AA35WBM9"/>
<dbReference type="GO" id="GO:0070402">
    <property type="term" value="F:NADPH binding"/>
    <property type="evidence" value="ECO:0007669"/>
    <property type="project" value="TreeGrafter"/>
</dbReference>
<organism evidence="4 5">
    <name type="scientific">Geodia barretti</name>
    <name type="common">Barrett's horny sponge</name>
    <dbReference type="NCBI Taxonomy" id="519541"/>
    <lineage>
        <taxon>Eukaryota</taxon>
        <taxon>Metazoa</taxon>
        <taxon>Porifera</taxon>
        <taxon>Demospongiae</taxon>
        <taxon>Heteroscleromorpha</taxon>
        <taxon>Tetractinellida</taxon>
        <taxon>Astrophorina</taxon>
        <taxon>Geodiidae</taxon>
        <taxon>Geodia</taxon>
    </lineage>
</organism>
<sequence length="301" mass="31519">MQMAIPETMSVVDITEPGPPEALQIGTRSVPVPGAGEVLIRVAAAGVNRADTMQRKGNYPPPRGASDIPGLEVSGTLAAVGERVSGLAVGDEAAALPEAYATVWTNVMDRGRLQAGESLLVHGGSSGIGTVAIQLAKLFGAHIFATAGTPAKCAACVELGAERAIDYRADDFVAVLHEATGGRGVDVILDMIGGAYLPRNVASLAIEGRLVIIALMEGAKAELDLARLMSRRLTVTGATLRARSIEQKAEIMLALRARVWPRFASNELRPIVHATYPLADAAEAHRVMESSVHTGKLLLIP</sequence>
<dbReference type="InterPro" id="IPR013149">
    <property type="entry name" value="ADH-like_C"/>
</dbReference>
<dbReference type="Proteomes" id="UP001174909">
    <property type="component" value="Unassembled WGS sequence"/>
</dbReference>
<evidence type="ECO:0000313" key="4">
    <source>
        <dbReference type="EMBL" id="CAI8015413.1"/>
    </source>
</evidence>
<dbReference type="EMBL" id="CASHTH010001442">
    <property type="protein sequence ID" value="CAI8015413.1"/>
    <property type="molecule type" value="Genomic_DNA"/>
</dbReference>
<name>A0AA35WBM9_GEOBA</name>
<keyword evidence="2" id="KW-0560">Oxidoreductase</keyword>
<dbReference type="GO" id="GO:0016651">
    <property type="term" value="F:oxidoreductase activity, acting on NAD(P)H"/>
    <property type="evidence" value="ECO:0007669"/>
    <property type="project" value="TreeGrafter"/>
</dbReference>
<protein>
    <submittedName>
        <fullName evidence="4">Quinone oxidoreductase PIG3</fullName>
    </submittedName>
</protein>
<dbReference type="InterPro" id="IPR013154">
    <property type="entry name" value="ADH-like_N"/>
</dbReference>
<dbReference type="Pfam" id="PF00107">
    <property type="entry name" value="ADH_zinc_N"/>
    <property type="match status" value="1"/>
</dbReference>
<reference evidence="4" key="1">
    <citation type="submission" date="2023-03" db="EMBL/GenBank/DDBJ databases">
        <authorList>
            <person name="Steffen K."/>
            <person name="Cardenas P."/>
        </authorList>
    </citation>
    <scope>NUCLEOTIDE SEQUENCE</scope>
</reference>
<dbReference type="InterPro" id="IPR014189">
    <property type="entry name" value="Quinone_OxRdtase_PIG3"/>
</dbReference>
<evidence type="ECO:0000256" key="2">
    <source>
        <dbReference type="ARBA" id="ARBA00023002"/>
    </source>
</evidence>
<feature type="domain" description="Enoyl reductase (ER)" evidence="3">
    <location>
        <begin position="18"/>
        <end position="299"/>
    </location>
</feature>
<keyword evidence="1" id="KW-0521">NADP</keyword>
<evidence type="ECO:0000313" key="5">
    <source>
        <dbReference type="Proteomes" id="UP001174909"/>
    </source>
</evidence>
<dbReference type="Pfam" id="PF08240">
    <property type="entry name" value="ADH_N"/>
    <property type="match status" value="1"/>
</dbReference>
<dbReference type="SMART" id="SM00829">
    <property type="entry name" value="PKS_ER"/>
    <property type="match status" value="1"/>
</dbReference>
<gene>
    <name evidence="4" type="ORF">GBAR_LOCUS9543</name>
</gene>
<dbReference type="SUPFAM" id="SSF50129">
    <property type="entry name" value="GroES-like"/>
    <property type="match status" value="1"/>
</dbReference>
<dbReference type="InterPro" id="IPR036291">
    <property type="entry name" value="NAD(P)-bd_dom_sf"/>
</dbReference>